<organism evidence="15 16">
    <name type="scientific">Galendromus occidentalis</name>
    <name type="common">western predatory mite</name>
    <dbReference type="NCBI Taxonomy" id="34638"/>
    <lineage>
        <taxon>Eukaryota</taxon>
        <taxon>Metazoa</taxon>
        <taxon>Ecdysozoa</taxon>
        <taxon>Arthropoda</taxon>
        <taxon>Chelicerata</taxon>
        <taxon>Arachnida</taxon>
        <taxon>Acari</taxon>
        <taxon>Parasitiformes</taxon>
        <taxon>Mesostigmata</taxon>
        <taxon>Gamasina</taxon>
        <taxon>Phytoseioidea</taxon>
        <taxon>Phytoseiidae</taxon>
        <taxon>Typhlodrominae</taxon>
        <taxon>Galendromus</taxon>
    </lineage>
</organism>
<protein>
    <submittedName>
        <fullName evidence="16">Probable G-protein coupled receptor No9</fullName>
    </submittedName>
</protein>
<keyword evidence="9" id="KW-0325">Glycoprotein</keyword>
<evidence type="ECO:0000256" key="2">
    <source>
        <dbReference type="ARBA" id="ARBA00010663"/>
    </source>
</evidence>
<evidence type="ECO:0000256" key="11">
    <source>
        <dbReference type="RuleBase" id="RU000688"/>
    </source>
</evidence>
<evidence type="ECO:0000256" key="9">
    <source>
        <dbReference type="ARBA" id="ARBA00023180"/>
    </source>
</evidence>
<evidence type="ECO:0000256" key="13">
    <source>
        <dbReference type="SAM" id="Phobius"/>
    </source>
</evidence>
<dbReference type="AlphaFoldDB" id="A0AAJ7SE13"/>
<keyword evidence="8 11" id="KW-0675">Receptor</keyword>
<dbReference type="GO" id="GO:0005886">
    <property type="term" value="C:plasma membrane"/>
    <property type="evidence" value="ECO:0007669"/>
    <property type="project" value="UniProtKB-SubCell"/>
</dbReference>
<evidence type="ECO:0000256" key="7">
    <source>
        <dbReference type="ARBA" id="ARBA00023136"/>
    </source>
</evidence>
<evidence type="ECO:0000256" key="8">
    <source>
        <dbReference type="ARBA" id="ARBA00023170"/>
    </source>
</evidence>
<feature type="transmembrane region" description="Helical" evidence="13">
    <location>
        <begin position="108"/>
        <end position="129"/>
    </location>
</feature>
<dbReference type="RefSeq" id="XP_028966904.1">
    <property type="nucleotide sequence ID" value="XM_029111071.1"/>
</dbReference>
<feature type="domain" description="G-protein coupled receptors family 1 profile" evidence="14">
    <location>
        <begin position="50"/>
        <end position="450"/>
    </location>
</feature>
<keyword evidence="15" id="KW-1185">Reference proteome</keyword>
<dbReference type="Proteomes" id="UP000694867">
    <property type="component" value="Unplaced"/>
</dbReference>
<feature type="transmembrane region" description="Helical" evidence="13">
    <location>
        <begin position="34"/>
        <end position="60"/>
    </location>
</feature>
<dbReference type="SMART" id="SM01381">
    <property type="entry name" value="7TM_GPCR_Srsx"/>
    <property type="match status" value="1"/>
</dbReference>
<evidence type="ECO:0000256" key="10">
    <source>
        <dbReference type="ARBA" id="ARBA00023224"/>
    </source>
</evidence>
<accession>A0AAJ7SE13</accession>
<comment type="similarity">
    <text evidence="2 11">Belongs to the G-protein coupled receptor 1 family.</text>
</comment>
<reference evidence="16" key="1">
    <citation type="submission" date="2025-08" db="UniProtKB">
        <authorList>
            <consortium name="RefSeq"/>
        </authorList>
    </citation>
    <scope>IDENTIFICATION</scope>
</reference>
<evidence type="ECO:0000313" key="15">
    <source>
        <dbReference type="Proteomes" id="UP000694867"/>
    </source>
</evidence>
<dbReference type="PROSITE" id="PS00237">
    <property type="entry name" value="G_PROTEIN_RECEP_F1_1"/>
    <property type="match status" value="1"/>
</dbReference>
<dbReference type="PROSITE" id="PS50262">
    <property type="entry name" value="G_PROTEIN_RECEP_F1_2"/>
    <property type="match status" value="1"/>
</dbReference>
<dbReference type="SUPFAM" id="SSF81321">
    <property type="entry name" value="Family A G protein-coupled receptor-like"/>
    <property type="match status" value="1"/>
</dbReference>
<keyword evidence="7 13" id="KW-0472">Membrane</keyword>
<name>A0AAJ7SE13_9ACAR</name>
<proteinExistence type="inferred from homology"/>
<dbReference type="InterPro" id="IPR000276">
    <property type="entry name" value="GPCR_Rhodpsn"/>
</dbReference>
<feature type="region of interest" description="Disordered" evidence="12">
    <location>
        <begin position="326"/>
        <end position="383"/>
    </location>
</feature>
<dbReference type="Pfam" id="PF00001">
    <property type="entry name" value="7tm_1"/>
    <property type="match status" value="2"/>
</dbReference>
<dbReference type="GO" id="GO:0004930">
    <property type="term" value="F:G protein-coupled receptor activity"/>
    <property type="evidence" value="ECO:0007669"/>
    <property type="project" value="UniProtKB-KW"/>
</dbReference>
<evidence type="ECO:0000256" key="1">
    <source>
        <dbReference type="ARBA" id="ARBA00004651"/>
    </source>
</evidence>
<gene>
    <name evidence="16" type="primary">LOC100907706</name>
</gene>
<keyword evidence="3" id="KW-1003">Cell membrane</keyword>
<dbReference type="CDD" id="cd15063">
    <property type="entry name" value="7tmA_Octopamine_R"/>
    <property type="match status" value="1"/>
</dbReference>
<feature type="transmembrane region" description="Helical" evidence="13">
    <location>
        <begin position="430"/>
        <end position="453"/>
    </location>
</feature>
<evidence type="ECO:0000313" key="16">
    <source>
        <dbReference type="RefSeq" id="XP_028966904.1"/>
    </source>
</evidence>
<evidence type="ECO:0000256" key="5">
    <source>
        <dbReference type="ARBA" id="ARBA00022989"/>
    </source>
</evidence>
<dbReference type="PANTHER" id="PTHR24248:SF174">
    <property type="entry name" value="TYRAMINE_OCTOPAMINE RECEPTOR"/>
    <property type="match status" value="1"/>
</dbReference>
<feature type="transmembrane region" description="Helical" evidence="13">
    <location>
        <begin position="398"/>
        <end position="418"/>
    </location>
</feature>
<dbReference type="KEGG" id="goe:100907706"/>
<evidence type="ECO:0000259" key="14">
    <source>
        <dbReference type="PROSITE" id="PS50262"/>
    </source>
</evidence>
<evidence type="ECO:0000256" key="3">
    <source>
        <dbReference type="ARBA" id="ARBA00022475"/>
    </source>
</evidence>
<evidence type="ECO:0000256" key="12">
    <source>
        <dbReference type="SAM" id="MobiDB-lite"/>
    </source>
</evidence>
<comment type="subcellular location">
    <subcellularLocation>
        <location evidence="1">Cell membrane</location>
        <topology evidence="1">Multi-pass membrane protein</topology>
    </subcellularLocation>
</comment>
<feature type="transmembrane region" description="Helical" evidence="13">
    <location>
        <begin position="150"/>
        <end position="170"/>
    </location>
</feature>
<sequence>MTTLEESLGDPVATAGRLFCEGMPWEKLRNWTSLATLVVLVVINFVVIFGNVLIIAAVLASNKLRTVTNYFVISLAVADLLVGLTVMPYSITLEVFRAWPFGGYFCKIWLAVDVWLCTSSILNLCAISVDRYLAITRPMKYRTLMSSKRARLLIVLVWVTAFLICFPPLVGWNDLDDASAGSVSLQSTSPKGTYDKSDSPAGLVGNASAFNSSDDDTGEVCEYPRCGLVNSLGYVVYSAMGSFYIPMFFMLFFNYRIYVSAIQTGQALERGFILAKNKGGSSNSNQMQQMTLRVHRGNAKSTIATNQASVSETCIVDGIVTGRRRPGAKNSLVPETRSAPPSFKGNADLKGSGSKRRSSSAKTNGQQNSHQRKTSSSNKKSLRWQARRFRTEAKATKTVGSIVGAFICCWLPFFTVYLVKAFCESCIHDIVFGVFFWLGYLNSALNPLIYALVSKDFRHAFKKILCRCCLKRGGISSLIKQVHQLTVLDDVANADEDVLPSAAQPSP</sequence>
<feature type="transmembrane region" description="Helical" evidence="13">
    <location>
        <begin position="67"/>
        <end position="88"/>
    </location>
</feature>
<dbReference type="PANTHER" id="PTHR24248">
    <property type="entry name" value="ADRENERGIC RECEPTOR-RELATED G-PROTEIN COUPLED RECEPTOR"/>
    <property type="match status" value="1"/>
</dbReference>
<keyword evidence="10 11" id="KW-0807">Transducer</keyword>
<keyword evidence="5 13" id="KW-1133">Transmembrane helix</keyword>
<feature type="compositionally biased region" description="Polar residues" evidence="12">
    <location>
        <begin position="361"/>
        <end position="379"/>
    </location>
</feature>
<dbReference type="Gene3D" id="1.20.1070.10">
    <property type="entry name" value="Rhodopsin 7-helix transmembrane proteins"/>
    <property type="match status" value="2"/>
</dbReference>
<dbReference type="GeneID" id="100907706"/>
<keyword evidence="6 11" id="KW-0297">G-protein coupled receptor</keyword>
<dbReference type="InterPro" id="IPR017452">
    <property type="entry name" value="GPCR_Rhodpsn_7TM"/>
</dbReference>
<feature type="transmembrane region" description="Helical" evidence="13">
    <location>
        <begin position="234"/>
        <end position="253"/>
    </location>
</feature>
<evidence type="ECO:0000256" key="4">
    <source>
        <dbReference type="ARBA" id="ARBA00022692"/>
    </source>
</evidence>
<keyword evidence="4 11" id="KW-0812">Transmembrane</keyword>
<dbReference type="PRINTS" id="PR00237">
    <property type="entry name" value="GPCRRHODOPSN"/>
</dbReference>
<evidence type="ECO:0000256" key="6">
    <source>
        <dbReference type="ARBA" id="ARBA00023040"/>
    </source>
</evidence>